<proteinExistence type="inferred from homology"/>
<organism evidence="10 11">
    <name type="scientific">Nesterenkonia aethiopica</name>
    <dbReference type="NCBI Taxonomy" id="269144"/>
    <lineage>
        <taxon>Bacteria</taxon>
        <taxon>Bacillati</taxon>
        <taxon>Actinomycetota</taxon>
        <taxon>Actinomycetes</taxon>
        <taxon>Micrococcales</taxon>
        <taxon>Micrococcaceae</taxon>
        <taxon>Nesterenkonia</taxon>
    </lineage>
</organism>
<dbReference type="Gene3D" id="3.40.50.1470">
    <property type="entry name" value="Peptidyl-tRNA hydrolase"/>
    <property type="match status" value="1"/>
</dbReference>
<comment type="function">
    <text evidence="7">Catalyzes the release of premature peptidyl moieties from peptidyl-tRNA molecules trapped in stalled 50S ribosomal subunits, and thus maintains levels of free tRNAs and 50S ribosomes.</text>
</comment>
<feature type="binding site" evidence="7">
    <location>
        <position position="18"/>
    </location>
    <ligand>
        <name>tRNA</name>
        <dbReference type="ChEBI" id="CHEBI:17843"/>
    </ligand>
</feature>
<dbReference type="Proteomes" id="UP001500236">
    <property type="component" value="Unassembled WGS sequence"/>
</dbReference>
<dbReference type="HAMAP" id="MF_00083">
    <property type="entry name" value="Pept_tRNA_hydro_bact"/>
    <property type="match status" value="1"/>
</dbReference>
<dbReference type="InterPro" id="IPR036416">
    <property type="entry name" value="Pept_tRNA_hydro_sf"/>
</dbReference>
<evidence type="ECO:0000256" key="3">
    <source>
        <dbReference type="ARBA" id="ARBA00022801"/>
    </source>
</evidence>
<protein>
    <recommendedName>
        <fullName evidence="6 7">Peptidyl-tRNA hydrolase</fullName>
        <shortName evidence="7">Pth</shortName>
        <ecNumber evidence="1 7">3.1.1.29</ecNumber>
    </recommendedName>
</protein>
<dbReference type="PANTHER" id="PTHR17224">
    <property type="entry name" value="PEPTIDYL-TRNA HYDROLASE"/>
    <property type="match status" value="1"/>
</dbReference>
<dbReference type="InterPro" id="IPR018171">
    <property type="entry name" value="Pept_tRNA_hydro_CS"/>
</dbReference>
<evidence type="ECO:0000256" key="8">
    <source>
        <dbReference type="RuleBase" id="RU000673"/>
    </source>
</evidence>
<reference evidence="11" key="1">
    <citation type="journal article" date="2019" name="Int. J. Syst. Evol. Microbiol.">
        <title>The Global Catalogue of Microorganisms (GCM) 10K type strain sequencing project: providing services to taxonomists for standard genome sequencing and annotation.</title>
        <authorList>
            <consortium name="The Broad Institute Genomics Platform"/>
            <consortium name="The Broad Institute Genome Sequencing Center for Infectious Disease"/>
            <person name="Wu L."/>
            <person name="Ma J."/>
        </authorList>
    </citation>
    <scope>NUCLEOTIDE SEQUENCE [LARGE SCALE GENOMIC DNA]</scope>
    <source>
        <strain evidence="11">JCM 14309</strain>
    </source>
</reference>
<dbReference type="EMBL" id="BAAAVT010000013">
    <property type="protein sequence ID" value="GAA3068473.1"/>
    <property type="molecule type" value="Genomic_DNA"/>
</dbReference>
<dbReference type="PANTHER" id="PTHR17224:SF1">
    <property type="entry name" value="PEPTIDYL-TRNA HYDROLASE"/>
    <property type="match status" value="1"/>
</dbReference>
<feature type="active site" description="Proton acceptor" evidence="7">
    <location>
        <position position="23"/>
    </location>
</feature>
<evidence type="ECO:0000256" key="7">
    <source>
        <dbReference type="HAMAP-Rule" id="MF_00083"/>
    </source>
</evidence>
<keyword evidence="11" id="KW-1185">Reference proteome</keyword>
<dbReference type="CDD" id="cd00462">
    <property type="entry name" value="PTH"/>
    <property type="match status" value="1"/>
</dbReference>
<feature type="site" description="Stabilizes the basic form of H active site to accept a proton" evidence="7">
    <location>
        <position position="97"/>
    </location>
</feature>
<evidence type="ECO:0000256" key="9">
    <source>
        <dbReference type="RuleBase" id="RU004320"/>
    </source>
</evidence>
<dbReference type="GO" id="GO:0016787">
    <property type="term" value="F:hydrolase activity"/>
    <property type="evidence" value="ECO:0007669"/>
    <property type="project" value="UniProtKB-KW"/>
</dbReference>
<sequence length="194" mass="21318">MASDTWLIAGLGNPGPRYRHTRHNIGHMVLDELVDRMDAKYTRTKVGAQVVAARLGAGGPKVVFAVSEGYMNTSGRPVRGLMDYFDIDPERLVVVHDEVDLDFGRLKLKRGGSEGGHNGLKSITQHLKGDRDYIRVRVGVSRPPGRMDTADYVLQKFSAEQAKDLPQVINRAADAVELIITDGLTATQNTVHQS</sequence>
<keyword evidence="4 7" id="KW-0694">RNA-binding</keyword>
<feature type="binding site" evidence="7">
    <location>
        <position position="72"/>
    </location>
    <ligand>
        <name>tRNA</name>
        <dbReference type="ChEBI" id="CHEBI:17843"/>
    </ligand>
</feature>
<keyword evidence="2 7" id="KW-0820">tRNA-binding</keyword>
<comment type="caution">
    <text evidence="10">The sequence shown here is derived from an EMBL/GenBank/DDBJ whole genome shotgun (WGS) entry which is preliminary data.</text>
</comment>
<comment type="subcellular location">
    <subcellularLocation>
        <location evidence="7">Cytoplasm</location>
    </subcellularLocation>
</comment>
<gene>
    <name evidence="7 10" type="primary">pth</name>
    <name evidence="10" type="ORF">GCM10010529_21350</name>
</gene>
<comment type="similarity">
    <text evidence="5 7 9">Belongs to the PTH family.</text>
</comment>
<evidence type="ECO:0000256" key="6">
    <source>
        <dbReference type="ARBA" id="ARBA00050038"/>
    </source>
</evidence>
<comment type="catalytic activity">
    <reaction evidence="7 8">
        <text>an N-acyl-L-alpha-aminoacyl-tRNA + H2O = an N-acyl-L-amino acid + a tRNA + H(+)</text>
        <dbReference type="Rhea" id="RHEA:54448"/>
        <dbReference type="Rhea" id="RHEA-COMP:10123"/>
        <dbReference type="Rhea" id="RHEA-COMP:13883"/>
        <dbReference type="ChEBI" id="CHEBI:15377"/>
        <dbReference type="ChEBI" id="CHEBI:15378"/>
        <dbReference type="ChEBI" id="CHEBI:59874"/>
        <dbReference type="ChEBI" id="CHEBI:78442"/>
        <dbReference type="ChEBI" id="CHEBI:138191"/>
        <dbReference type="EC" id="3.1.1.29"/>
    </reaction>
</comment>
<dbReference type="RefSeq" id="WP_344681195.1">
    <property type="nucleotide sequence ID" value="NZ_BAAAVT010000013.1"/>
</dbReference>
<comment type="function">
    <text evidence="7">Hydrolyzes ribosome-free peptidyl-tRNAs (with 1 or more amino acids incorporated), which drop off the ribosome during protein synthesis, or as a result of ribosome stalling.</text>
</comment>
<feature type="binding site" evidence="7">
    <location>
        <position position="70"/>
    </location>
    <ligand>
        <name>tRNA</name>
        <dbReference type="ChEBI" id="CHEBI:17843"/>
    </ligand>
</feature>
<evidence type="ECO:0000313" key="10">
    <source>
        <dbReference type="EMBL" id="GAA3068473.1"/>
    </source>
</evidence>
<dbReference type="NCBIfam" id="TIGR00447">
    <property type="entry name" value="pth"/>
    <property type="match status" value="1"/>
</dbReference>
<keyword evidence="3 7" id="KW-0378">Hydrolase</keyword>
<feature type="binding site" evidence="7">
    <location>
        <position position="118"/>
    </location>
    <ligand>
        <name>tRNA</name>
        <dbReference type="ChEBI" id="CHEBI:17843"/>
    </ligand>
</feature>
<evidence type="ECO:0000256" key="1">
    <source>
        <dbReference type="ARBA" id="ARBA00013260"/>
    </source>
</evidence>
<dbReference type="SUPFAM" id="SSF53178">
    <property type="entry name" value="Peptidyl-tRNA hydrolase-like"/>
    <property type="match status" value="1"/>
</dbReference>
<accession>A0ABP6M1V4</accession>
<dbReference type="InterPro" id="IPR001328">
    <property type="entry name" value="Pept_tRNA_hydro"/>
</dbReference>
<dbReference type="EC" id="3.1.1.29" evidence="1 7"/>
<keyword evidence="7" id="KW-0963">Cytoplasm</keyword>
<feature type="site" description="Discriminates between blocked and unblocked aminoacyl-tRNA" evidence="7">
    <location>
        <position position="13"/>
    </location>
</feature>
<dbReference type="PROSITE" id="PS01195">
    <property type="entry name" value="PEPT_TRNA_HYDROL_1"/>
    <property type="match status" value="1"/>
</dbReference>
<comment type="subunit">
    <text evidence="7">Monomer.</text>
</comment>
<evidence type="ECO:0000256" key="5">
    <source>
        <dbReference type="ARBA" id="ARBA00038063"/>
    </source>
</evidence>
<evidence type="ECO:0000256" key="2">
    <source>
        <dbReference type="ARBA" id="ARBA00022555"/>
    </source>
</evidence>
<name>A0ABP6M1V4_9MICC</name>
<dbReference type="PROSITE" id="PS01196">
    <property type="entry name" value="PEPT_TRNA_HYDROL_2"/>
    <property type="match status" value="1"/>
</dbReference>
<evidence type="ECO:0000313" key="11">
    <source>
        <dbReference type="Proteomes" id="UP001500236"/>
    </source>
</evidence>
<dbReference type="Pfam" id="PF01195">
    <property type="entry name" value="Pept_tRNA_hydro"/>
    <property type="match status" value="1"/>
</dbReference>
<evidence type="ECO:0000256" key="4">
    <source>
        <dbReference type="ARBA" id="ARBA00022884"/>
    </source>
</evidence>